<proteinExistence type="predicted"/>
<dbReference type="GO" id="GO:0043531">
    <property type="term" value="F:ADP binding"/>
    <property type="evidence" value="ECO:0007669"/>
    <property type="project" value="InterPro"/>
</dbReference>
<dbReference type="Pfam" id="PF13181">
    <property type="entry name" value="TPR_8"/>
    <property type="match status" value="1"/>
</dbReference>
<keyword evidence="4" id="KW-1185">Reference proteome</keyword>
<dbReference type="Pfam" id="PF00931">
    <property type="entry name" value="NB-ARC"/>
    <property type="match status" value="1"/>
</dbReference>
<evidence type="ECO:0000256" key="1">
    <source>
        <dbReference type="PROSITE-ProRule" id="PRU00339"/>
    </source>
</evidence>
<dbReference type="PROSITE" id="PS50005">
    <property type="entry name" value="TPR"/>
    <property type="match status" value="2"/>
</dbReference>
<reference evidence="3 4" key="1">
    <citation type="journal article" date="2018" name="Genome Biol. Evol.">
        <title>Multiple Roots of Fruiting Body Formation in Amoebozoa.</title>
        <authorList>
            <person name="Hillmann F."/>
            <person name="Forbes G."/>
            <person name="Novohradska S."/>
            <person name="Ferling I."/>
            <person name="Riege K."/>
            <person name="Groth M."/>
            <person name="Westermann M."/>
            <person name="Marz M."/>
            <person name="Spaller T."/>
            <person name="Winckler T."/>
            <person name="Schaap P."/>
            <person name="Glockner G."/>
        </authorList>
    </citation>
    <scope>NUCLEOTIDE SEQUENCE [LARGE SCALE GENOMIC DNA]</scope>
    <source>
        <strain evidence="3 4">Jena</strain>
    </source>
</reference>
<dbReference type="InterPro" id="IPR027417">
    <property type="entry name" value="P-loop_NTPase"/>
</dbReference>
<dbReference type="OrthoDB" id="286233at2759"/>
<dbReference type="Gene3D" id="3.40.50.300">
    <property type="entry name" value="P-loop containing nucleotide triphosphate hydrolases"/>
    <property type="match status" value="1"/>
</dbReference>
<protein>
    <submittedName>
        <fullName evidence="3">Tetratricopeptide TPR_2 repeat protein</fullName>
    </submittedName>
</protein>
<dbReference type="AlphaFoldDB" id="A0A2P6N993"/>
<comment type="caution">
    <text evidence="3">The sequence shown here is derived from an EMBL/GenBank/DDBJ whole genome shotgun (WGS) entry which is preliminary data.</text>
</comment>
<gene>
    <name evidence="3" type="ORF">PROFUN_11824</name>
</gene>
<evidence type="ECO:0000313" key="4">
    <source>
        <dbReference type="Proteomes" id="UP000241769"/>
    </source>
</evidence>
<evidence type="ECO:0000259" key="2">
    <source>
        <dbReference type="Pfam" id="PF00931"/>
    </source>
</evidence>
<feature type="repeat" description="TPR" evidence="1">
    <location>
        <begin position="814"/>
        <end position="847"/>
    </location>
</feature>
<dbReference type="SUPFAM" id="SSF52540">
    <property type="entry name" value="P-loop containing nucleoside triphosphate hydrolases"/>
    <property type="match status" value="1"/>
</dbReference>
<dbReference type="InterPro" id="IPR011990">
    <property type="entry name" value="TPR-like_helical_dom_sf"/>
</dbReference>
<dbReference type="InterPro" id="IPR019734">
    <property type="entry name" value="TPR_rpt"/>
</dbReference>
<name>A0A2P6N993_9EUKA</name>
<feature type="domain" description="NB-ARC" evidence="2">
    <location>
        <begin position="158"/>
        <end position="317"/>
    </location>
</feature>
<dbReference type="EMBL" id="MDYQ01000146">
    <property type="protein sequence ID" value="PRP80511.1"/>
    <property type="molecule type" value="Genomic_DNA"/>
</dbReference>
<dbReference type="SUPFAM" id="SSF48452">
    <property type="entry name" value="TPR-like"/>
    <property type="match status" value="3"/>
</dbReference>
<feature type="repeat" description="TPR" evidence="1">
    <location>
        <begin position="696"/>
        <end position="729"/>
    </location>
</feature>
<dbReference type="Pfam" id="PF13176">
    <property type="entry name" value="TPR_7"/>
    <property type="match status" value="1"/>
</dbReference>
<evidence type="ECO:0000313" key="3">
    <source>
        <dbReference type="EMBL" id="PRP80511.1"/>
    </source>
</evidence>
<sequence length="1076" mass="121415">MGLLETARDILAVDISPAQKKIPEIHRFLYLMETYIVFLPFVLNFVQKAQIDPIVKEECKKSGLIKMVSSTMKQTAGIFTSAKSFVDGLHSKSTEESEKKRSTALLEELSENLDDIIQFMLTSIKILPQNQFVYPTGYKGREGVVKDILREIEKGKDDSASQVIYLQGGDGNGKTALACHLASLLRTSYPEEAMYISFQNSVTDPSDAMAYHDTIAHTVYRRFPQLPNVNNYKEHLEMIRDTFVWMLDDAKRRVVIFDDVMTDEQLQMILADRKDNYCLIITSSQKLVISQNSNITVSIRLKEFMDEDAKHLLSSIVPAIAKETSVPPKSSSNSGLTLSQKAMAITCKSPLGIRILGSALSQLPEGQVSPVLSEWYAFASNDNSFSLNFSLSKSVSLLPSTLRQQAVLFTVFPFHFDAAAAASVVDGSHDVITDALETLVTKGILDRECTSNRLYNRYVMPPAVKEYMSGFLSKEMKMEATKKFLKHYKRVIVTSSFLSLQGGEAGKIGLELFHTEVSNIELALSGMVSLREIGMSVDLLETRELLNARIKPTILYAWHNFVVQTNTKSGTEETQFDVAESTIECAKAKHRLGMINAVHRILKEALELSQRIRYGQGLLETNLYFANIDCNAESFDYLKTSLSLCKQIPNARKHEAQAYLITGKIGLNQNSTTGVIESFKKSLSIYEELNMLPEQIDVLFLMGRFHEKFGQYVQAVDMYVRALKLVYTTESTYREPTLARRIGRMHMLNGEYEKAVDYLELGMARGRISPEEDLEVTEELALCNSKAGNKVNAIIYYSKLREHYTDNRQRTKAAEAANRVGMELSSLGKKSKALELFKEALQIAVEERLLELQGTFQHNLGSLYKDMKQFDRAVFSLEQSIDIATKTKDEGKKIVRLNALGTCFMESGNFEKAKQCFQRTQEAVAQLKSPPRRLIIIVDLNSQLLNLKLASNAEQYERVVEAMKKISRAAEELKDTTVQCEAQYHTATALHRWQTVEHREEILSLLNSVDQNATLLGRLPLKMKTHRMLGEVFEQAKRWGEAEEEYNRALIIAKEIDQEAAAGLQQSMERVKAVEK</sequence>
<dbReference type="SMART" id="SM00028">
    <property type="entry name" value="TPR"/>
    <property type="match status" value="8"/>
</dbReference>
<dbReference type="InParanoid" id="A0A2P6N993"/>
<keyword evidence="1" id="KW-0802">TPR repeat</keyword>
<dbReference type="InterPro" id="IPR002182">
    <property type="entry name" value="NB-ARC"/>
</dbReference>
<dbReference type="PANTHER" id="PTHR10098">
    <property type="entry name" value="RAPSYN-RELATED"/>
    <property type="match status" value="1"/>
</dbReference>
<dbReference type="Gene3D" id="1.25.40.10">
    <property type="entry name" value="Tetratricopeptide repeat domain"/>
    <property type="match status" value="2"/>
</dbReference>
<dbReference type="Proteomes" id="UP000241769">
    <property type="component" value="Unassembled WGS sequence"/>
</dbReference>
<accession>A0A2P6N993</accession>
<organism evidence="3 4">
    <name type="scientific">Planoprotostelium fungivorum</name>
    <dbReference type="NCBI Taxonomy" id="1890364"/>
    <lineage>
        <taxon>Eukaryota</taxon>
        <taxon>Amoebozoa</taxon>
        <taxon>Evosea</taxon>
        <taxon>Variosea</taxon>
        <taxon>Cavosteliida</taxon>
        <taxon>Cavosteliaceae</taxon>
        <taxon>Planoprotostelium</taxon>
    </lineage>
</organism>